<feature type="compositionally biased region" description="Acidic residues" evidence="1">
    <location>
        <begin position="99"/>
        <end position="110"/>
    </location>
</feature>
<feature type="region of interest" description="Disordered" evidence="1">
    <location>
        <begin position="294"/>
        <end position="381"/>
    </location>
</feature>
<dbReference type="EMBL" id="ML212917">
    <property type="protein sequence ID" value="TFK77989.1"/>
    <property type="molecule type" value="Genomic_DNA"/>
</dbReference>
<feature type="compositionally biased region" description="Basic and acidic residues" evidence="1">
    <location>
        <begin position="44"/>
        <end position="74"/>
    </location>
</feature>
<dbReference type="Proteomes" id="UP000308197">
    <property type="component" value="Unassembled WGS sequence"/>
</dbReference>
<evidence type="ECO:0000256" key="1">
    <source>
        <dbReference type="SAM" id="MobiDB-lite"/>
    </source>
</evidence>
<keyword evidence="3" id="KW-1185">Reference proteome</keyword>
<feature type="compositionally biased region" description="Basic and acidic residues" evidence="1">
    <location>
        <begin position="329"/>
        <end position="339"/>
    </location>
</feature>
<reference evidence="2 3" key="1">
    <citation type="journal article" date="2019" name="Nat. Ecol. Evol.">
        <title>Megaphylogeny resolves global patterns of mushroom evolution.</title>
        <authorList>
            <person name="Varga T."/>
            <person name="Krizsan K."/>
            <person name="Foldi C."/>
            <person name="Dima B."/>
            <person name="Sanchez-Garcia M."/>
            <person name="Sanchez-Ramirez S."/>
            <person name="Szollosi G.J."/>
            <person name="Szarkandi J.G."/>
            <person name="Papp V."/>
            <person name="Albert L."/>
            <person name="Andreopoulos W."/>
            <person name="Angelini C."/>
            <person name="Antonin V."/>
            <person name="Barry K.W."/>
            <person name="Bougher N.L."/>
            <person name="Buchanan P."/>
            <person name="Buyck B."/>
            <person name="Bense V."/>
            <person name="Catcheside P."/>
            <person name="Chovatia M."/>
            <person name="Cooper J."/>
            <person name="Damon W."/>
            <person name="Desjardin D."/>
            <person name="Finy P."/>
            <person name="Geml J."/>
            <person name="Haridas S."/>
            <person name="Hughes K."/>
            <person name="Justo A."/>
            <person name="Karasinski D."/>
            <person name="Kautmanova I."/>
            <person name="Kiss B."/>
            <person name="Kocsube S."/>
            <person name="Kotiranta H."/>
            <person name="LaButti K.M."/>
            <person name="Lechner B.E."/>
            <person name="Liimatainen K."/>
            <person name="Lipzen A."/>
            <person name="Lukacs Z."/>
            <person name="Mihaltcheva S."/>
            <person name="Morgado L.N."/>
            <person name="Niskanen T."/>
            <person name="Noordeloos M.E."/>
            <person name="Ohm R.A."/>
            <person name="Ortiz-Santana B."/>
            <person name="Ovrebo C."/>
            <person name="Racz N."/>
            <person name="Riley R."/>
            <person name="Savchenko A."/>
            <person name="Shiryaev A."/>
            <person name="Soop K."/>
            <person name="Spirin V."/>
            <person name="Szebenyi C."/>
            <person name="Tomsovsky M."/>
            <person name="Tulloss R.E."/>
            <person name="Uehling J."/>
            <person name="Grigoriev I.V."/>
            <person name="Vagvolgyi C."/>
            <person name="Papp T."/>
            <person name="Martin F.M."/>
            <person name="Miettinen O."/>
            <person name="Hibbett D.S."/>
            <person name="Nagy L.G."/>
        </authorList>
    </citation>
    <scope>NUCLEOTIDE SEQUENCE [LARGE SCALE GENOMIC DNA]</scope>
    <source>
        <strain evidence="2 3">HHB13444</strain>
    </source>
</reference>
<feature type="compositionally biased region" description="Polar residues" evidence="1">
    <location>
        <begin position="75"/>
        <end position="89"/>
    </location>
</feature>
<name>A0A5C3NMU2_9APHY</name>
<dbReference type="AlphaFoldDB" id="A0A5C3NMU2"/>
<gene>
    <name evidence="2" type="ORF">K466DRAFT_607444</name>
</gene>
<feature type="region of interest" description="Disordered" evidence="1">
    <location>
        <begin position="1"/>
        <end position="281"/>
    </location>
</feature>
<dbReference type="InParanoid" id="A0A5C3NMU2"/>
<feature type="compositionally biased region" description="Basic and acidic residues" evidence="1">
    <location>
        <begin position="187"/>
        <end position="203"/>
    </location>
</feature>
<organism evidence="2 3">
    <name type="scientific">Polyporus arcularius HHB13444</name>
    <dbReference type="NCBI Taxonomy" id="1314778"/>
    <lineage>
        <taxon>Eukaryota</taxon>
        <taxon>Fungi</taxon>
        <taxon>Dikarya</taxon>
        <taxon>Basidiomycota</taxon>
        <taxon>Agaricomycotina</taxon>
        <taxon>Agaricomycetes</taxon>
        <taxon>Polyporales</taxon>
        <taxon>Polyporaceae</taxon>
        <taxon>Polyporus</taxon>
    </lineage>
</organism>
<protein>
    <submittedName>
        <fullName evidence="2">Uncharacterized protein</fullName>
    </submittedName>
</protein>
<accession>A0A5C3NMU2</accession>
<feature type="compositionally biased region" description="Basic and acidic residues" evidence="1">
    <location>
        <begin position="152"/>
        <end position="172"/>
    </location>
</feature>
<feature type="compositionally biased region" description="Acidic residues" evidence="1">
    <location>
        <begin position="173"/>
        <end position="186"/>
    </location>
</feature>
<feature type="compositionally biased region" description="Basic and acidic residues" evidence="1">
    <location>
        <begin position="368"/>
        <end position="379"/>
    </location>
</feature>
<sequence length="420" mass="45782">MSDSDDDVAGDGNAPRATDEDQVHASQRYLAPWAAKSKAGQAWDELKPRSRKRQSEHDNGGSQQKDDEGSHNDNKSVQSAGHKSASNATIMKKYRAPEIDLDSENDDDDDMKALNSKAPRVRKKSQKDEDEDENSPRPAKKSSIGKKSSNLKKPDSGSDSSESSKDSYKPQDGDEDSDSTEESGLEELEKNKKALERQFRHEAPAWADEREDGSVDGDVDKFSASFNFPPPDTDPGPSDDDADEDDRPRGKHHRQKSFSSNQTSQKKRAKGSTSSESEGLDIVEVSHICELLGRQNTLIMTVVKPPPKKKKSPSGDKSHPLAKVAPDASETHREEDTGHRSSHGGSRKLDASSRGSALGLQSGRQKGSNRDKAKADKTHGKVVAVAAQPHKSAAPSNSQIKRKRVKVDEVTTLSDGVYVI</sequence>
<evidence type="ECO:0000313" key="2">
    <source>
        <dbReference type="EMBL" id="TFK77989.1"/>
    </source>
</evidence>
<proteinExistence type="predicted"/>
<dbReference type="STRING" id="1314778.A0A5C3NMU2"/>
<evidence type="ECO:0000313" key="3">
    <source>
        <dbReference type="Proteomes" id="UP000308197"/>
    </source>
</evidence>